<comment type="catalytic activity">
    <reaction evidence="10">
        <text>a quinone + NADH + H(+) = a quinol + NAD(+)</text>
        <dbReference type="Rhea" id="RHEA:46160"/>
        <dbReference type="ChEBI" id="CHEBI:15378"/>
        <dbReference type="ChEBI" id="CHEBI:24646"/>
        <dbReference type="ChEBI" id="CHEBI:57540"/>
        <dbReference type="ChEBI" id="CHEBI:57945"/>
        <dbReference type="ChEBI" id="CHEBI:132124"/>
        <dbReference type="EC" id="1.6.5.9"/>
    </reaction>
</comment>
<evidence type="ECO:0000256" key="8">
    <source>
        <dbReference type="ARBA" id="ARBA00023002"/>
    </source>
</evidence>
<dbReference type="GO" id="GO:0005743">
    <property type="term" value="C:mitochondrial inner membrane"/>
    <property type="evidence" value="ECO:0007669"/>
    <property type="project" value="UniProtKB-SubCell"/>
</dbReference>
<evidence type="ECO:0000256" key="10">
    <source>
        <dbReference type="ARBA" id="ARBA00047599"/>
    </source>
</evidence>
<dbReference type="Pfam" id="PF07992">
    <property type="entry name" value="Pyr_redox_2"/>
    <property type="match status" value="1"/>
</dbReference>
<organism evidence="14">
    <name type="scientific">Coccolithus braarudii</name>
    <dbReference type="NCBI Taxonomy" id="221442"/>
    <lineage>
        <taxon>Eukaryota</taxon>
        <taxon>Haptista</taxon>
        <taxon>Haptophyta</taxon>
        <taxon>Prymnesiophyceae</taxon>
        <taxon>Coccolithales</taxon>
        <taxon>Coccolithaceae</taxon>
        <taxon>Coccolithus</taxon>
    </lineage>
</organism>
<feature type="domain" description="EF-hand" evidence="13">
    <location>
        <begin position="650"/>
        <end position="685"/>
    </location>
</feature>
<protein>
    <recommendedName>
        <fullName evidence="3">NADH:ubiquinone reductase (non-electrogenic)</fullName>
        <ecNumber evidence="3">1.6.5.9</ecNumber>
    </recommendedName>
</protein>
<evidence type="ECO:0000256" key="9">
    <source>
        <dbReference type="ARBA" id="ARBA00023027"/>
    </source>
</evidence>
<dbReference type="PANTHER" id="PTHR43706">
    <property type="entry name" value="NADH DEHYDROGENASE"/>
    <property type="match status" value="1"/>
</dbReference>
<keyword evidence="7" id="KW-0809">Transit peptide</keyword>
<evidence type="ECO:0000259" key="13">
    <source>
        <dbReference type="PROSITE" id="PS50222"/>
    </source>
</evidence>
<dbReference type="InterPro" id="IPR045024">
    <property type="entry name" value="NDH-2"/>
</dbReference>
<evidence type="ECO:0000313" key="14">
    <source>
        <dbReference type="EMBL" id="CAD8603332.1"/>
    </source>
</evidence>
<dbReference type="Pfam" id="PF22366">
    <property type="entry name" value="NDH2_C"/>
    <property type="match status" value="1"/>
</dbReference>
<feature type="signal peptide" evidence="12">
    <location>
        <begin position="1"/>
        <end position="26"/>
    </location>
</feature>
<dbReference type="EMBL" id="HBEY01013754">
    <property type="protein sequence ID" value="CAD8603332.1"/>
    <property type="molecule type" value="Transcribed_RNA"/>
</dbReference>
<dbReference type="InterPro" id="IPR011992">
    <property type="entry name" value="EF-hand-dom_pair"/>
</dbReference>
<comment type="catalytic activity">
    <reaction evidence="11">
        <text>a ubiquinone + NADH + H(+) = a ubiquinol + NAD(+)</text>
        <dbReference type="Rhea" id="RHEA:23152"/>
        <dbReference type="Rhea" id="RHEA-COMP:9565"/>
        <dbReference type="Rhea" id="RHEA-COMP:9566"/>
        <dbReference type="ChEBI" id="CHEBI:15378"/>
        <dbReference type="ChEBI" id="CHEBI:16389"/>
        <dbReference type="ChEBI" id="CHEBI:17976"/>
        <dbReference type="ChEBI" id="CHEBI:57540"/>
        <dbReference type="ChEBI" id="CHEBI:57945"/>
    </reaction>
</comment>
<name>A0A7S0L5Z8_9EUKA</name>
<sequence>MLRESRPHRSHPSFLIMWLSISHVGSLLVPHVSGRCAVCVTARGRQLTLLQDQNADVSEPSMSPEAMEIYQAALATVARVAAEKQSPGTTAKQSAAAAAEQSIAEWMVEEGERAGKAARQAEAAARQMAVEREAVSELEMETATDEATAEKVAVEMAAVEAKAAEAKTVSITIPPGMQGSMNLKFQVAGEGAWKVVTAEPTVEPTAAADDAMPATVADDEAAVAMPAEAAMPTEASVRSVPFQVAMANTPFIEECTYVDRTANTDKEKVVVLGSGWAAVKFLINIDTSRYDVTVVSPRNYFLFTPFLPSCVVGTVESRSIVEPIRNLLRYKSRPIGRQLKDRLAGITEDSFEEARFLESACTKIDHGQSCVYCQDVSAVAGPCDAFRVDYDKLVIAVGATSNTFNTPGVKEHAVFLKELEDAAFIRDRMLDAFESAALQEDAEVKQQLCTFVVVGAGPTGVEFAAELDDHIREDLTKLYPKEVAASRVVLISSTDDLLSSYDKKISDFTKTVLEQSRVEVVAGVRVIEVTKDSVFCRSKATKEEFVVPSSLTLWSTGVKPGRLVEEVIAAIPEQTKRSGLLVDKSMLAYGTKNVYALGDCATLYTGNAMIDDLTGLFRQADEDGNGSLDKGELLSLFSRVSNKKYPQAEVFQSKIDEDFAEIDADGSGALDVDEFKALLLNVDASLRNLPPTAQVAGQQGSFLAAQFNGETQKPFKYFHKGSMAYIGQEKAAAQVSMLKNLLPEALQELSFLGDDIVLTGGLAEVIWKFLYLDMQISTRNKLQVGFDWTKTILFGRDTSRF</sequence>
<evidence type="ECO:0000256" key="12">
    <source>
        <dbReference type="SAM" id="SignalP"/>
    </source>
</evidence>
<keyword evidence="9" id="KW-0520">NAD</keyword>
<dbReference type="SUPFAM" id="SSF51905">
    <property type="entry name" value="FAD/NAD(P)-binding domain"/>
    <property type="match status" value="2"/>
</dbReference>
<dbReference type="InterPro" id="IPR002048">
    <property type="entry name" value="EF_hand_dom"/>
</dbReference>
<feature type="chain" id="PRO_5031086129" description="NADH:ubiquinone reductase (non-electrogenic)" evidence="12">
    <location>
        <begin position="27"/>
        <end position="801"/>
    </location>
</feature>
<reference evidence="14" key="1">
    <citation type="submission" date="2021-01" db="EMBL/GenBank/DDBJ databases">
        <authorList>
            <person name="Corre E."/>
            <person name="Pelletier E."/>
            <person name="Niang G."/>
            <person name="Scheremetjew M."/>
            <person name="Finn R."/>
            <person name="Kale V."/>
            <person name="Holt S."/>
            <person name="Cochrane G."/>
            <person name="Meng A."/>
            <person name="Brown T."/>
            <person name="Cohen L."/>
        </authorList>
    </citation>
    <scope>NUCLEOTIDE SEQUENCE</scope>
    <source>
        <strain evidence="14">PLY182g</strain>
    </source>
</reference>
<dbReference type="EC" id="1.6.5.9" evidence="3"/>
<evidence type="ECO:0000256" key="5">
    <source>
        <dbReference type="ARBA" id="ARBA00022827"/>
    </source>
</evidence>
<dbReference type="InterPro" id="IPR054585">
    <property type="entry name" value="NDH2-like_C"/>
</dbReference>
<feature type="domain" description="EF-hand" evidence="13">
    <location>
        <begin position="608"/>
        <end position="643"/>
    </location>
</feature>
<comment type="subcellular location">
    <subcellularLocation>
        <location evidence="1">Mitochondrion inner membrane</location>
        <topology evidence="1">Peripheral membrane protein</topology>
        <orientation evidence="1">Intermembrane side</orientation>
    </subcellularLocation>
</comment>
<gene>
    <name evidence="14" type="ORF">CPEL01642_LOCUS6667</name>
</gene>
<evidence type="ECO:0000256" key="2">
    <source>
        <dbReference type="ARBA" id="ARBA00005272"/>
    </source>
</evidence>
<dbReference type="PRINTS" id="PR00368">
    <property type="entry name" value="FADPNR"/>
</dbReference>
<evidence type="ECO:0000256" key="3">
    <source>
        <dbReference type="ARBA" id="ARBA00012637"/>
    </source>
</evidence>
<keyword evidence="12" id="KW-0732">Signal</keyword>
<keyword evidence="8" id="KW-0560">Oxidoreductase</keyword>
<accession>A0A7S0L5Z8</accession>
<proteinExistence type="inferred from homology"/>
<keyword evidence="4" id="KW-0285">Flavoprotein</keyword>
<dbReference type="PROSITE" id="PS00018">
    <property type="entry name" value="EF_HAND_1"/>
    <property type="match status" value="2"/>
</dbReference>
<dbReference type="AlphaFoldDB" id="A0A7S0L5Z8"/>
<evidence type="ECO:0000256" key="1">
    <source>
        <dbReference type="ARBA" id="ARBA00004137"/>
    </source>
</evidence>
<dbReference type="GO" id="GO:0005509">
    <property type="term" value="F:calcium ion binding"/>
    <property type="evidence" value="ECO:0007669"/>
    <property type="project" value="InterPro"/>
</dbReference>
<dbReference type="InterPro" id="IPR018247">
    <property type="entry name" value="EF_Hand_1_Ca_BS"/>
</dbReference>
<dbReference type="SMART" id="SM00054">
    <property type="entry name" value="EFh"/>
    <property type="match status" value="2"/>
</dbReference>
<comment type="similarity">
    <text evidence="2">Belongs to the NADH dehydrogenase family.</text>
</comment>
<evidence type="ECO:0000256" key="6">
    <source>
        <dbReference type="ARBA" id="ARBA00022837"/>
    </source>
</evidence>
<dbReference type="InterPro" id="IPR023753">
    <property type="entry name" value="FAD/NAD-binding_dom"/>
</dbReference>
<dbReference type="GO" id="GO:0050136">
    <property type="term" value="F:NADH dehydrogenase (quinone) (non-electrogenic) activity"/>
    <property type="evidence" value="ECO:0007669"/>
    <property type="project" value="UniProtKB-EC"/>
</dbReference>
<dbReference type="Pfam" id="PF13499">
    <property type="entry name" value="EF-hand_7"/>
    <property type="match status" value="1"/>
</dbReference>
<dbReference type="CDD" id="cd00051">
    <property type="entry name" value="EFh"/>
    <property type="match status" value="1"/>
</dbReference>
<dbReference type="InterPro" id="IPR036188">
    <property type="entry name" value="FAD/NAD-bd_sf"/>
</dbReference>
<dbReference type="SUPFAM" id="SSF47473">
    <property type="entry name" value="EF-hand"/>
    <property type="match status" value="1"/>
</dbReference>
<keyword evidence="6" id="KW-0106">Calcium</keyword>
<evidence type="ECO:0000256" key="11">
    <source>
        <dbReference type="ARBA" id="ARBA00049010"/>
    </source>
</evidence>
<dbReference type="PANTHER" id="PTHR43706:SF47">
    <property type="entry name" value="EXTERNAL NADH-UBIQUINONE OXIDOREDUCTASE 1, MITOCHONDRIAL-RELATED"/>
    <property type="match status" value="1"/>
</dbReference>
<keyword evidence="5" id="KW-0274">FAD</keyword>
<dbReference type="Gene3D" id="3.50.50.100">
    <property type="match status" value="2"/>
</dbReference>
<dbReference type="PROSITE" id="PS50222">
    <property type="entry name" value="EF_HAND_2"/>
    <property type="match status" value="2"/>
</dbReference>
<evidence type="ECO:0000256" key="7">
    <source>
        <dbReference type="ARBA" id="ARBA00022946"/>
    </source>
</evidence>
<evidence type="ECO:0000256" key="4">
    <source>
        <dbReference type="ARBA" id="ARBA00022630"/>
    </source>
</evidence>